<organism evidence="3 4">
    <name type="scientific">Nodularia harveyana UHCC-0300</name>
    <dbReference type="NCBI Taxonomy" id="2974287"/>
    <lineage>
        <taxon>Bacteria</taxon>
        <taxon>Bacillati</taxon>
        <taxon>Cyanobacteriota</taxon>
        <taxon>Cyanophyceae</taxon>
        <taxon>Nostocales</taxon>
        <taxon>Nodulariaceae</taxon>
        <taxon>Nodularia</taxon>
    </lineage>
</organism>
<feature type="transmembrane region" description="Helical" evidence="2">
    <location>
        <begin position="42"/>
        <end position="65"/>
    </location>
</feature>
<name>A0ABU5UFQ0_9CYAN</name>
<dbReference type="Gene3D" id="1.10.3460.10">
    <property type="entry name" value="Chlorophyll a/b binding protein domain"/>
    <property type="match status" value="1"/>
</dbReference>
<dbReference type="Proteomes" id="UP001302120">
    <property type="component" value="Unassembled WGS sequence"/>
</dbReference>
<dbReference type="EMBL" id="JAYGHG010000014">
    <property type="protein sequence ID" value="MEA5581811.1"/>
    <property type="molecule type" value="Genomic_DNA"/>
</dbReference>
<keyword evidence="4" id="KW-1185">Reference proteome</keyword>
<dbReference type="SUPFAM" id="SSF103511">
    <property type="entry name" value="Chlorophyll a-b binding protein"/>
    <property type="match status" value="1"/>
</dbReference>
<reference evidence="3 4" key="1">
    <citation type="submission" date="2023-12" db="EMBL/GenBank/DDBJ databases">
        <title>Baltic Sea Cyanobacteria.</title>
        <authorList>
            <person name="Delbaje E."/>
            <person name="Fewer D.P."/>
            <person name="Shishido T.K."/>
        </authorList>
    </citation>
    <scope>NUCLEOTIDE SEQUENCE [LARGE SCALE GENOMIC DNA]</scope>
    <source>
        <strain evidence="3 4">UHCC-0300</strain>
    </source>
</reference>
<evidence type="ECO:0000313" key="4">
    <source>
        <dbReference type="Proteomes" id="UP001302120"/>
    </source>
</evidence>
<feature type="region of interest" description="Disordered" evidence="1">
    <location>
        <begin position="1"/>
        <end position="20"/>
    </location>
</feature>
<gene>
    <name evidence="3" type="ORF">VB620_10730</name>
</gene>
<keyword evidence="2" id="KW-1133">Transmembrane helix</keyword>
<evidence type="ECO:0000313" key="3">
    <source>
        <dbReference type="EMBL" id="MEA5581811.1"/>
    </source>
</evidence>
<evidence type="ECO:0000256" key="2">
    <source>
        <dbReference type="SAM" id="Phobius"/>
    </source>
</evidence>
<sequence>MTSKGFKTNELGERNKSAIQPNVDATPRVGFTQYAEKLNGRLAMIGFVSLIAIEVITGNGLISWLTNL</sequence>
<keyword evidence="2" id="KW-0472">Membrane</keyword>
<protein>
    <submittedName>
        <fullName evidence="3">High light inducible protein</fullName>
    </submittedName>
</protein>
<keyword evidence="2" id="KW-0812">Transmembrane</keyword>
<evidence type="ECO:0000256" key="1">
    <source>
        <dbReference type="SAM" id="MobiDB-lite"/>
    </source>
</evidence>
<dbReference type="RefSeq" id="WP_323196139.1">
    <property type="nucleotide sequence ID" value="NZ_JAYGHG010000014.1"/>
</dbReference>
<accession>A0ABU5UFQ0</accession>
<comment type="caution">
    <text evidence="3">The sequence shown here is derived from an EMBL/GenBank/DDBJ whole genome shotgun (WGS) entry which is preliminary data.</text>
</comment>
<proteinExistence type="predicted"/>